<comment type="caution">
    <text evidence="1">The sequence shown here is derived from an EMBL/GenBank/DDBJ whole genome shotgun (WGS) entry which is preliminary data.</text>
</comment>
<dbReference type="AlphaFoldDB" id="A0A644ZMT5"/>
<organism evidence="1">
    <name type="scientific">bioreactor metagenome</name>
    <dbReference type="NCBI Taxonomy" id="1076179"/>
    <lineage>
        <taxon>unclassified sequences</taxon>
        <taxon>metagenomes</taxon>
        <taxon>ecological metagenomes</taxon>
    </lineage>
</organism>
<proteinExistence type="predicted"/>
<protein>
    <submittedName>
        <fullName evidence="1">Uncharacterized protein</fullName>
    </submittedName>
</protein>
<sequence>MKRIKEYWSFRWKYDNDSKWVYSGSIMAKEDARRLADKQIGFGHLAQIIRVTATYHIDEIEQDGGAE</sequence>
<reference evidence="1" key="1">
    <citation type="submission" date="2019-08" db="EMBL/GenBank/DDBJ databases">
        <authorList>
            <person name="Kucharzyk K."/>
            <person name="Murdoch R.W."/>
            <person name="Higgins S."/>
            <person name="Loffler F."/>
        </authorList>
    </citation>
    <scope>NUCLEOTIDE SEQUENCE</scope>
</reference>
<evidence type="ECO:0000313" key="1">
    <source>
        <dbReference type="EMBL" id="MPM41678.1"/>
    </source>
</evidence>
<accession>A0A644ZMT5</accession>
<name>A0A644ZMT5_9ZZZZ</name>
<gene>
    <name evidence="1" type="ORF">SDC9_88334</name>
</gene>
<dbReference type="EMBL" id="VSSQ01009453">
    <property type="protein sequence ID" value="MPM41678.1"/>
    <property type="molecule type" value="Genomic_DNA"/>
</dbReference>